<reference evidence="2 3" key="1">
    <citation type="submission" date="2024-09" db="EMBL/GenBank/DDBJ databases">
        <authorList>
            <person name="Sun Q."/>
            <person name="Mori K."/>
        </authorList>
    </citation>
    <scope>NUCLEOTIDE SEQUENCE [LARGE SCALE GENOMIC DNA]</scope>
    <source>
        <strain evidence="2 3">TBRC 1432</strain>
    </source>
</reference>
<organism evidence="2 3">
    <name type="scientific">Kutzneria chonburiensis</name>
    <dbReference type="NCBI Taxonomy" id="1483604"/>
    <lineage>
        <taxon>Bacteria</taxon>
        <taxon>Bacillati</taxon>
        <taxon>Actinomycetota</taxon>
        <taxon>Actinomycetes</taxon>
        <taxon>Pseudonocardiales</taxon>
        <taxon>Pseudonocardiaceae</taxon>
        <taxon>Kutzneria</taxon>
    </lineage>
</organism>
<proteinExistence type="predicted"/>
<dbReference type="Proteomes" id="UP001589810">
    <property type="component" value="Unassembled WGS sequence"/>
</dbReference>
<gene>
    <name evidence="2" type="ORF">ACFFH7_18260</name>
</gene>
<sequence>MSVSEAYDDAVPMSAPARRVWELRQQVRALEAERAELVEELSAMRSQLIGAYQRLADSAAGPDVPSRLLRLVCDEANRIRLEALRYAQKIENEARSHSW</sequence>
<keyword evidence="1" id="KW-0175">Coiled coil</keyword>
<evidence type="ECO:0000313" key="2">
    <source>
        <dbReference type="EMBL" id="MFC0543450.1"/>
    </source>
</evidence>
<dbReference type="RefSeq" id="WP_273940670.1">
    <property type="nucleotide sequence ID" value="NZ_CP097263.1"/>
</dbReference>
<keyword evidence="3" id="KW-1185">Reference proteome</keyword>
<protein>
    <submittedName>
        <fullName evidence="2">Uncharacterized protein</fullName>
    </submittedName>
</protein>
<feature type="coiled-coil region" evidence="1">
    <location>
        <begin position="20"/>
        <end position="47"/>
    </location>
</feature>
<evidence type="ECO:0000313" key="3">
    <source>
        <dbReference type="Proteomes" id="UP001589810"/>
    </source>
</evidence>
<evidence type="ECO:0000256" key="1">
    <source>
        <dbReference type="SAM" id="Coils"/>
    </source>
</evidence>
<comment type="caution">
    <text evidence="2">The sequence shown here is derived from an EMBL/GenBank/DDBJ whole genome shotgun (WGS) entry which is preliminary data.</text>
</comment>
<dbReference type="EMBL" id="JBHLUD010000005">
    <property type="protein sequence ID" value="MFC0543450.1"/>
    <property type="molecule type" value="Genomic_DNA"/>
</dbReference>
<name>A0ABV6MUA7_9PSEU</name>
<accession>A0ABV6MUA7</accession>